<dbReference type="Gene3D" id="2.130.10.10">
    <property type="entry name" value="YVTN repeat-like/Quinoprotein amine dehydrogenase"/>
    <property type="match status" value="1"/>
</dbReference>
<reference evidence="6 7" key="3">
    <citation type="journal article" date="2016" name="Sci. Rep.">
        <title>Genome-wide diversity and gene expression profiling of Babesia microti isolates identify polymorphic genes that mediate host-pathogen interactions.</title>
        <authorList>
            <person name="Silva J.C."/>
            <person name="Cornillot E."/>
            <person name="McCracken C."/>
            <person name="Usmani-Brown S."/>
            <person name="Dwivedi A."/>
            <person name="Ifeonu O.O."/>
            <person name="Crabtree J."/>
            <person name="Gotia H.T."/>
            <person name="Virji A.Z."/>
            <person name="Reynes C."/>
            <person name="Colinge J."/>
            <person name="Kumar V."/>
            <person name="Lawres L."/>
            <person name="Pazzi J.E."/>
            <person name="Pablo J.V."/>
            <person name="Hung C."/>
            <person name="Brancato J."/>
            <person name="Kumari P."/>
            <person name="Orvis J."/>
            <person name="Tretina K."/>
            <person name="Chibucos M."/>
            <person name="Ott S."/>
            <person name="Sadzewicz L."/>
            <person name="Sengamalay N."/>
            <person name="Shetty A.C."/>
            <person name="Su Q."/>
            <person name="Tallon L."/>
            <person name="Fraser C.M."/>
            <person name="Frutos R."/>
            <person name="Molina D.M."/>
            <person name="Krause P.J."/>
            <person name="Ben Mamoun C."/>
        </authorList>
    </citation>
    <scope>NUCLEOTIDE SEQUENCE [LARGE SCALE GENOMIC DNA]</scope>
    <source>
        <strain evidence="6 7">RI</strain>
    </source>
</reference>
<dbReference type="Proteomes" id="UP000002899">
    <property type="component" value="Chromosome IV"/>
</dbReference>
<name>A0A1N6LXW1_BABMR</name>
<proteinExistence type="inferred from homology"/>
<sequence>MAKIKNVFGEPWKEVYADIRISPRATSTSGIACSHNKIAFPWDVVSGGLVGVINLNKYGKKLPILKLKGHKAGIQDLEFNYFNFNILATASDDSTILIWEIPDFTTSQEISQPVAKLSGHARKVLCSTWNPIADFILASCSSDSNVCFWNVSAEAKTSSSKVTGNISNCKWHANGSILVVGCKEGNVTVIDTRGNENTEFSAHESSKATMVTSLDGPGGNIDYIVTTGFLGNQVRQVKLWDLRRTDNCVKEIVLDSSPSPFIPTFDDNLGILTLTAKGDSTVRCFNFYGGDIIKNGELKSKASIKSFAWAPKIVCNQDKCELGRFLANEDFKLIQPISLLVSRRSADGHSELYPHISSFTPRVTSYEWAEGKRAERIVIPHDPSIGLTELFCKFTKGVPIKREVIEGESTSPVASMQEPLGVAQGSISTQASDIKVEGVPSHTTDMANSPIKRGFVDKSYSSPLSSNVPPPVSTAPTATISYPSITNAEVTGSPHVHKELAMLLSQVSEKLLILDQKIQADIDASNVKNDLKGIVNAINNYLK</sequence>
<evidence type="ECO:0000256" key="4">
    <source>
        <dbReference type="RuleBase" id="RU280818"/>
    </source>
</evidence>
<dbReference type="InterPro" id="IPR036322">
    <property type="entry name" value="WD40_repeat_dom_sf"/>
</dbReference>
<keyword evidence="1 3" id="KW-0853">WD repeat</keyword>
<dbReference type="GO" id="GO:0051015">
    <property type="term" value="F:actin filament binding"/>
    <property type="evidence" value="ECO:0007669"/>
    <property type="project" value="TreeGrafter"/>
</dbReference>
<evidence type="ECO:0000256" key="3">
    <source>
        <dbReference type="PROSITE-ProRule" id="PRU00221"/>
    </source>
</evidence>
<reference evidence="6 7" key="1">
    <citation type="journal article" date="2012" name="Nucleic Acids Res.">
        <title>Sequencing of the smallest Apicomplexan genome from the human pathogen Babesia microti.</title>
        <authorList>
            <person name="Cornillot E."/>
            <person name="Hadj-Kaddour K."/>
            <person name="Dassouli A."/>
            <person name="Noel B."/>
            <person name="Ranwez V."/>
            <person name="Vacherie B."/>
            <person name="Augagneur Y."/>
            <person name="Bres V."/>
            <person name="Duclos A."/>
            <person name="Randazzo S."/>
            <person name="Carcy B."/>
            <person name="Debierre-Grockiego F."/>
            <person name="Delbecq S."/>
            <person name="Moubri-Menage K."/>
            <person name="Shams-Eldin H."/>
            <person name="Usmani-Brown S."/>
            <person name="Bringaud F."/>
            <person name="Wincker P."/>
            <person name="Vivares C.P."/>
            <person name="Schwarz R.T."/>
            <person name="Schetters T.P."/>
            <person name="Krause P.J."/>
            <person name="Gorenflot A."/>
            <person name="Berry V."/>
            <person name="Barbe V."/>
            <person name="Ben Mamoun C."/>
        </authorList>
    </citation>
    <scope>NUCLEOTIDE SEQUENCE [LARGE SCALE GENOMIC DNA]</scope>
    <source>
        <strain evidence="6 7">RI</strain>
    </source>
</reference>
<dbReference type="PROSITE" id="PS50082">
    <property type="entry name" value="WD_REPEATS_2"/>
    <property type="match status" value="2"/>
</dbReference>
<dbReference type="Pfam" id="PF00400">
    <property type="entry name" value="WD40"/>
    <property type="match status" value="2"/>
</dbReference>
<evidence type="ECO:0000313" key="7">
    <source>
        <dbReference type="Proteomes" id="UP000002899"/>
    </source>
</evidence>
<dbReference type="InterPro" id="IPR015505">
    <property type="entry name" value="Coronin"/>
</dbReference>
<evidence type="ECO:0000259" key="5">
    <source>
        <dbReference type="SMART" id="SM01166"/>
    </source>
</evidence>
<reference evidence="6 7" key="2">
    <citation type="journal article" date="2013" name="PLoS ONE">
        <title>Whole genome mapping and re-organization of the nuclear and mitochondrial genomes of Babesia microti isolates.</title>
        <authorList>
            <person name="Cornillot E."/>
            <person name="Dassouli A."/>
            <person name="Garg A."/>
            <person name="Pachikara N."/>
            <person name="Randazzo S."/>
            <person name="Depoix D."/>
            <person name="Carcy B."/>
            <person name="Delbecq S."/>
            <person name="Frutos R."/>
            <person name="Silva J.C."/>
            <person name="Sutton R."/>
            <person name="Krause P.J."/>
            <person name="Mamoun C.B."/>
        </authorList>
    </citation>
    <scope>NUCLEOTIDE SEQUENCE [LARGE SCALE GENOMIC DNA]</scope>
    <source>
        <strain evidence="6 7">RI</strain>
    </source>
</reference>
<dbReference type="AlphaFoldDB" id="A0A1N6LXW1"/>
<feature type="repeat" description="WD" evidence="3">
    <location>
        <begin position="67"/>
        <end position="109"/>
    </location>
</feature>
<protein>
    <recommendedName>
        <fullName evidence="4">Coronin</fullName>
    </recommendedName>
</protein>
<dbReference type="RefSeq" id="XP_021337768.1">
    <property type="nucleotide sequence ID" value="XM_021482552.1"/>
</dbReference>
<dbReference type="SMART" id="SM01166">
    <property type="entry name" value="DUF1899"/>
    <property type="match status" value="1"/>
</dbReference>
<gene>
    <name evidence="6" type="ORF">BmR1_04g06845</name>
</gene>
<dbReference type="OrthoDB" id="1850764at2759"/>
<dbReference type="SMART" id="SM00320">
    <property type="entry name" value="WD40"/>
    <property type="match status" value="4"/>
</dbReference>
<evidence type="ECO:0000313" key="6">
    <source>
        <dbReference type="EMBL" id="SIO73701.1"/>
    </source>
</evidence>
<dbReference type="PANTHER" id="PTHR10856">
    <property type="entry name" value="CORONIN"/>
    <property type="match status" value="1"/>
</dbReference>
<dbReference type="PANTHER" id="PTHR10856:SF0">
    <property type="entry name" value="CORONIN"/>
    <property type="match status" value="1"/>
</dbReference>
<feature type="domain" description="DUF1899" evidence="5">
    <location>
        <begin position="1"/>
        <end position="59"/>
    </location>
</feature>
<accession>A0A1N6LXW1</accession>
<dbReference type="SUPFAM" id="SSF50978">
    <property type="entry name" value="WD40 repeat-like"/>
    <property type="match status" value="1"/>
</dbReference>
<dbReference type="EMBL" id="LN871599">
    <property type="protein sequence ID" value="SIO73701.1"/>
    <property type="molecule type" value="Genomic_DNA"/>
</dbReference>
<dbReference type="InterPro" id="IPR001680">
    <property type="entry name" value="WD40_rpt"/>
</dbReference>
<dbReference type="PROSITE" id="PS00678">
    <property type="entry name" value="WD_REPEATS_1"/>
    <property type="match status" value="2"/>
</dbReference>
<keyword evidence="7" id="KW-1185">Reference proteome</keyword>
<dbReference type="InterPro" id="IPR015943">
    <property type="entry name" value="WD40/YVTN_repeat-like_dom_sf"/>
</dbReference>
<dbReference type="KEGG" id="bmic:BmR1_04g06845"/>
<dbReference type="SMART" id="SM01167">
    <property type="entry name" value="DUF1900"/>
    <property type="match status" value="1"/>
</dbReference>
<dbReference type="Pfam" id="PF16300">
    <property type="entry name" value="WD40_4"/>
    <property type="match status" value="1"/>
</dbReference>
<dbReference type="InterPro" id="IPR015048">
    <property type="entry name" value="DUF1899"/>
</dbReference>
<evidence type="ECO:0000256" key="1">
    <source>
        <dbReference type="ARBA" id="ARBA00022574"/>
    </source>
</evidence>
<organism evidence="6 7">
    <name type="scientific">Babesia microti (strain RI)</name>
    <dbReference type="NCBI Taxonomy" id="1133968"/>
    <lineage>
        <taxon>Eukaryota</taxon>
        <taxon>Sar</taxon>
        <taxon>Alveolata</taxon>
        <taxon>Apicomplexa</taxon>
        <taxon>Aconoidasida</taxon>
        <taxon>Piroplasmida</taxon>
        <taxon>Babesiidae</taxon>
        <taxon>Babesia</taxon>
    </lineage>
</organism>
<dbReference type="VEuPathDB" id="PiroplasmaDB:BmR1_04g06845"/>
<keyword evidence="2 4" id="KW-0677">Repeat</keyword>
<feature type="repeat" description="WD" evidence="3">
    <location>
        <begin position="117"/>
        <end position="159"/>
    </location>
</feature>
<evidence type="ECO:0000256" key="2">
    <source>
        <dbReference type="ARBA" id="ARBA00022737"/>
    </source>
</evidence>
<dbReference type="GO" id="GO:0007015">
    <property type="term" value="P:actin filament organization"/>
    <property type="evidence" value="ECO:0007669"/>
    <property type="project" value="TreeGrafter"/>
</dbReference>
<dbReference type="PROSITE" id="PS50294">
    <property type="entry name" value="WD_REPEATS_REGION"/>
    <property type="match status" value="1"/>
</dbReference>
<dbReference type="Pfam" id="PF08953">
    <property type="entry name" value="DUF1899"/>
    <property type="match status" value="1"/>
</dbReference>
<dbReference type="InterPro" id="IPR019775">
    <property type="entry name" value="WD40_repeat_CS"/>
</dbReference>
<dbReference type="GeneID" id="24426015"/>
<comment type="similarity">
    <text evidence="4">Belongs to the WD repeat coronin family.</text>
</comment>